<name>A9NRS9_PICSI</name>
<dbReference type="OMA" id="CYMLLAC"/>
<feature type="transmembrane region" description="Helical" evidence="1">
    <location>
        <begin position="103"/>
        <end position="122"/>
    </location>
</feature>
<feature type="transmembrane region" description="Helical" evidence="1">
    <location>
        <begin position="73"/>
        <end position="91"/>
    </location>
</feature>
<dbReference type="PANTHER" id="PTHR34965:SF1">
    <property type="entry name" value="OS07G0118300 PROTEIN"/>
    <property type="match status" value="1"/>
</dbReference>
<dbReference type="PANTHER" id="PTHR34965">
    <property type="entry name" value="OS07G0118300 PROTEIN"/>
    <property type="match status" value="1"/>
</dbReference>
<reference evidence="2" key="1">
    <citation type="journal article" date="2008" name="BMC Genomics">
        <title>A conifer genomics resource of 200,000 spruce (Picea spp.) ESTs and 6,464 high-quality, sequence-finished full-length cDNAs for Sitka spruce (Picea sitchensis).</title>
        <authorList>
            <person name="Ralph S.G."/>
            <person name="Chun H.J."/>
            <person name="Kolosova N."/>
            <person name="Cooper D."/>
            <person name="Oddy C."/>
            <person name="Ritland C.E."/>
            <person name="Kirkpatrick R."/>
            <person name="Moore R."/>
            <person name="Barber S."/>
            <person name="Holt R.A."/>
            <person name="Jones S.J."/>
            <person name="Marra M.A."/>
            <person name="Douglas C.J."/>
            <person name="Ritland K."/>
            <person name="Bohlmann J."/>
        </authorList>
    </citation>
    <scope>NUCLEOTIDE SEQUENCE</scope>
    <source>
        <tissue evidence="2">Bark</tissue>
    </source>
</reference>
<protein>
    <recommendedName>
        <fullName evidence="3">Golgi apparatus membrane protein TVP15</fullName>
    </recommendedName>
</protein>
<accession>A9NRS9</accession>
<sequence>MHTMSQSENQSAAQEGLEGGQIDAELRTKYLKRTDPFLVVCRCFSVVTILSALLCVVVNVLSAIDSFKNGENIFDGILRCYAVLIALFVVVAETEWERIQRFWIILQYWVGRGMLQIFVAVMTKALSAATAKKTYLILLSEIASYMLLACGVVYVIAGLLCCGCLKRSRLSKAVSREQTARDLEELERRREELRGLLLERE</sequence>
<evidence type="ECO:0000313" key="2">
    <source>
        <dbReference type="EMBL" id="ABK23340.1"/>
    </source>
</evidence>
<keyword evidence="1" id="KW-0812">Transmembrane</keyword>
<evidence type="ECO:0008006" key="3">
    <source>
        <dbReference type="Google" id="ProtNLM"/>
    </source>
</evidence>
<keyword evidence="1" id="KW-1133">Transmembrane helix</keyword>
<dbReference type="AlphaFoldDB" id="A9NRS9"/>
<dbReference type="EMBL" id="EF084008">
    <property type="protein sequence ID" value="ABK23340.1"/>
    <property type="molecule type" value="mRNA"/>
</dbReference>
<evidence type="ECO:0000256" key="1">
    <source>
        <dbReference type="SAM" id="Phobius"/>
    </source>
</evidence>
<organism evidence="2">
    <name type="scientific">Picea sitchensis</name>
    <name type="common">Sitka spruce</name>
    <name type="synonym">Pinus sitchensis</name>
    <dbReference type="NCBI Taxonomy" id="3332"/>
    <lineage>
        <taxon>Eukaryota</taxon>
        <taxon>Viridiplantae</taxon>
        <taxon>Streptophyta</taxon>
        <taxon>Embryophyta</taxon>
        <taxon>Tracheophyta</taxon>
        <taxon>Spermatophyta</taxon>
        <taxon>Pinopsida</taxon>
        <taxon>Pinidae</taxon>
        <taxon>Conifers I</taxon>
        <taxon>Pinales</taxon>
        <taxon>Pinaceae</taxon>
        <taxon>Picea</taxon>
    </lineage>
</organism>
<proteinExistence type="evidence at transcript level"/>
<keyword evidence="1" id="KW-0472">Membrane</keyword>
<feature type="transmembrane region" description="Helical" evidence="1">
    <location>
        <begin position="142"/>
        <end position="165"/>
    </location>
</feature>
<feature type="transmembrane region" description="Helical" evidence="1">
    <location>
        <begin position="37"/>
        <end position="61"/>
    </location>
</feature>